<dbReference type="NCBIfam" id="TIGR02464">
    <property type="entry name" value="ribofla_fusion"/>
    <property type="match status" value="1"/>
</dbReference>
<reference evidence="2" key="1">
    <citation type="journal article" date="2015" name="Nature">
        <title>Complex archaea that bridge the gap between prokaryotes and eukaryotes.</title>
        <authorList>
            <person name="Spang A."/>
            <person name="Saw J.H."/>
            <person name="Jorgensen S.L."/>
            <person name="Zaremba-Niedzwiedzka K."/>
            <person name="Martijn J."/>
            <person name="Lind A.E."/>
            <person name="van Eijk R."/>
            <person name="Schleper C."/>
            <person name="Guy L."/>
            <person name="Ettema T.J."/>
        </authorList>
    </citation>
    <scope>NUCLEOTIDE SEQUENCE</scope>
</reference>
<proteinExistence type="predicted"/>
<sequence>MSKDHPHTVTDEFVLFWGGPFSQWYNTQFRVDGVVYNCTEQYMMAQKALYFGDSDIHEKIMATSSPREQKALGKKVKNFDVELWKDVCEDIVYTGNYAKFTQSTYLEKVLLDTEDRTIVEASPYDKIWGIGLSETDPKAQDPKCWKGLNLLGIAIMNVRESINGTNV</sequence>
<evidence type="ECO:0000313" key="2">
    <source>
        <dbReference type="EMBL" id="KKN08296.1"/>
    </source>
</evidence>
<name>A0A0F9Q4Z1_9ZZZZ</name>
<dbReference type="EMBL" id="LAZR01004472">
    <property type="protein sequence ID" value="KKN08296.1"/>
    <property type="molecule type" value="Genomic_DNA"/>
</dbReference>
<dbReference type="Pfam" id="PF08719">
    <property type="entry name" value="NADAR"/>
    <property type="match status" value="1"/>
</dbReference>
<dbReference type="InterPro" id="IPR037238">
    <property type="entry name" value="YbiA-like_sf"/>
</dbReference>
<protein>
    <recommendedName>
        <fullName evidence="1">NADAR domain-containing protein</fullName>
    </recommendedName>
</protein>
<feature type="domain" description="NADAR" evidence="1">
    <location>
        <begin position="19"/>
        <end position="162"/>
    </location>
</feature>
<dbReference type="SUPFAM" id="SSF143990">
    <property type="entry name" value="YbiA-like"/>
    <property type="match status" value="1"/>
</dbReference>
<dbReference type="InterPro" id="IPR012816">
    <property type="entry name" value="NADAR"/>
</dbReference>
<dbReference type="AlphaFoldDB" id="A0A0F9Q4Z1"/>
<dbReference type="CDD" id="cd15457">
    <property type="entry name" value="NADAR"/>
    <property type="match status" value="1"/>
</dbReference>
<gene>
    <name evidence="2" type="ORF">LCGC14_1058080</name>
</gene>
<comment type="caution">
    <text evidence="2">The sequence shown here is derived from an EMBL/GenBank/DDBJ whole genome shotgun (WGS) entry which is preliminary data.</text>
</comment>
<evidence type="ECO:0000259" key="1">
    <source>
        <dbReference type="Pfam" id="PF08719"/>
    </source>
</evidence>
<dbReference type="Gene3D" id="1.10.357.40">
    <property type="entry name" value="YbiA-like"/>
    <property type="match status" value="1"/>
</dbReference>
<organism evidence="2">
    <name type="scientific">marine sediment metagenome</name>
    <dbReference type="NCBI Taxonomy" id="412755"/>
    <lineage>
        <taxon>unclassified sequences</taxon>
        <taxon>metagenomes</taxon>
        <taxon>ecological metagenomes</taxon>
    </lineage>
</organism>
<accession>A0A0F9Q4Z1</accession>